<dbReference type="GO" id="GO:0038023">
    <property type="term" value="F:signaling receptor activity"/>
    <property type="evidence" value="ECO:0007669"/>
    <property type="project" value="TreeGrafter"/>
</dbReference>
<keyword evidence="12" id="KW-0472">Membrane</keyword>
<comment type="similarity">
    <text evidence="3">Belongs to the multicopper oxidase family.</text>
</comment>
<feature type="domain" description="Plastocyanin-like" evidence="16">
    <location>
        <begin position="118"/>
        <end position="228"/>
    </location>
</feature>
<evidence type="ECO:0000256" key="3">
    <source>
        <dbReference type="ARBA" id="ARBA00010609"/>
    </source>
</evidence>
<evidence type="ECO:0000313" key="17">
    <source>
        <dbReference type="EMBL" id="JAV48117.1"/>
    </source>
</evidence>
<evidence type="ECO:0000259" key="16">
    <source>
        <dbReference type="Pfam" id="PF07732"/>
    </source>
</evidence>
<keyword evidence="6" id="KW-0479">Metal-binding</keyword>
<dbReference type="CDD" id="cd04200">
    <property type="entry name" value="CuRO_2_ceruloplasmin_like"/>
    <property type="match status" value="1"/>
</dbReference>
<accession>A0A1W7RAF4</accession>
<organism evidence="17">
    <name type="scientific">Hadrurus spadix</name>
    <dbReference type="NCBI Taxonomy" id="141984"/>
    <lineage>
        <taxon>Eukaryota</taxon>
        <taxon>Metazoa</taxon>
        <taxon>Ecdysozoa</taxon>
        <taxon>Arthropoda</taxon>
        <taxon>Chelicerata</taxon>
        <taxon>Arachnida</taxon>
        <taxon>Scorpiones</taxon>
        <taxon>Iurida</taxon>
        <taxon>Iuroidea</taxon>
        <taxon>Hadrurus</taxon>
    </lineage>
</organism>
<dbReference type="Pfam" id="PF07732">
    <property type="entry name" value="Cu-oxidase_3"/>
    <property type="match status" value="1"/>
</dbReference>
<comment type="cofactor">
    <cofactor evidence="1">
        <name>Cu cation</name>
        <dbReference type="ChEBI" id="CHEBI:23378"/>
    </cofactor>
</comment>
<proteinExistence type="inferred from homology"/>
<dbReference type="Gene3D" id="2.60.40.420">
    <property type="entry name" value="Cupredoxins - blue copper proteins"/>
    <property type="match status" value="3"/>
</dbReference>
<evidence type="ECO:0000256" key="13">
    <source>
        <dbReference type="ARBA" id="ARBA00023157"/>
    </source>
</evidence>
<keyword evidence="5" id="KW-0812">Transmembrane</keyword>
<evidence type="ECO:0000256" key="2">
    <source>
        <dbReference type="ARBA" id="ARBA00004167"/>
    </source>
</evidence>
<keyword evidence="11" id="KW-0406">Ion transport</keyword>
<dbReference type="InterPro" id="IPR033138">
    <property type="entry name" value="Cu_oxidase_CS"/>
</dbReference>
<sequence length="1076" mass="122004">MPQRRDRFVWIMSRIVAPVLLVLFVILGVVYSVYTYTPAADQNRTKRVYYIAATEIVWDYAPAVETEENGSDQAYVDQHLSESNDPPRIGKSYLKAVFRQYTDNTYQTESNRPEWLGILGPVIAAEVGDDIEIHFFNNATIPLSIHPHGLFYTKSNEGAYYQDNTTESQKVDDAVPPGERYVYQWNLPEFNGPTSSDPDCLTMAYHSHHRSDTDVHSGLIGPLLICKKSSLHNDVPKDANQTIFLLFLIFDENDSWYIDKNINARFPSLNSSEIEQLKDDEEFTKSNLMYSINGLGFNSLKGLSFCIGEKISWRLIGMGNEIDLHSVTFQQHLIMIGGHRTNVVSIAPAKFSTSYMTARKAGKWKVMSETGDQFLAGMETYFTVRQCDTSHLQNSPFTIPSNPRTYYLTVEEVEWNYAPSGVNKMNNESLTSDEDASVFFERGDNRIGGTYKKALYVEYEDAEFSNMSRRAADELHLGFLGPTLRVEEGEAIKLVFKNNANRSYGIYSPGVEIYDHNSKSVYEPIVEPTSTAVFYWYVPEYYAPSETDPQCLTWRYYSTANFIHDAYSGLNGVLLTCKTGTLDENGKQKNVDKEFSLLFAIINENESPYIQHNIRTYCDKPESVNLLDADFEESNTMHAINGRMYGNLEGLTMLLNDTVSWHVIAMGKETDMHTVYFHGQTFKQYGIYRDTLALFPSTHHTAIMVADHVGEWELECKTVDHHIAGMRALYEITGTDGNQSPGQVMGSGRIRRYYLAAVEKEWNYAPHDLHLITGENVTDNEESSVFVTRGDHRIGRMYKKIIYELYSDAEFSVPVQKPSHLGLLGPMIEAEVDDVIEIVFKNMAANRSYSVHLHGVKAISDIGPTPPNEIRTYSWKALKRSGPGGSEFNCTSWSYYSDVNAIKDTNSGLIGPLVICRRDTLNESGKRRDVNHEFGLLFSVFDENLSWYLEENIRTYCGKPNEVDVDDEDFKESNLKHAINGRIYGSLEGMEVQLGDRVAWYLIGLGNEVDIHTAHIHGITFVSWENGEHRGDVVELSPGVFETVEMKADNPGNWLLHCHVDDHVKAGMNALFVVKE</sequence>
<dbReference type="InterPro" id="IPR011707">
    <property type="entry name" value="Cu-oxidase-like_N"/>
</dbReference>
<dbReference type="EMBL" id="GFAH01000272">
    <property type="protein sequence ID" value="JAV48117.1"/>
    <property type="molecule type" value="Transcribed_RNA"/>
</dbReference>
<keyword evidence="4" id="KW-0813">Transport</keyword>
<keyword evidence="13" id="KW-1015">Disulfide bond</keyword>
<name>A0A1W7RAF4_9SCOR</name>
<dbReference type="InterPro" id="IPR011706">
    <property type="entry name" value="Cu-oxidase_C"/>
</dbReference>
<evidence type="ECO:0000256" key="1">
    <source>
        <dbReference type="ARBA" id="ARBA00001935"/>
    </source>
</evidence>
<dbReference type="PROSITE" id="PS00080">
    <property type="entry name" value="MULTICOPPER_OXIDASE2"/>
    <property type="match status" value="1"/>
</dbReference>
<dbReference type="GO" id="GO:0005886">
    <property type="term" value="C:plasma membrane"/>
    <property type="evidence" value="ECO:0007669"/>
    <property type="project" value="TreeGrafter"/>
</dbReference>
<dbReference type="FunFam" id="2.60.40.420:FF:000002">
    <property type="entry name" value="Hephaestin like 1"/>
    <property type="match status" value="3"/>
</dbReference>
<feature type="domain" description="Plastocyanin-like" evidence="15">
    <location>
        <begin position="960"/>
        <end position="1075"/>
    </location>
</feature>
<dbReference type="InterPro" id="IPR050633">
    <property type="entry name" value="Neuropilin_MCO_CoagFactor"/>
</dbReference>
<dbReference type="SUPFAM" id="SSF49503">
    <property type="entry name" value="Cupredoxins"/>
    <property type="match status" value="6"/>
</dbReference>
<evidence type="ECO:0000256" key="12">
    <source>
        <dbReference type="ARBA" id="ARBA00023136"/>
    </source>
</evidence>
<dbReference type="PANTHER" id="PTHR46806:SF7">
    <property type="entry name" value="COAGULATION FACTOR VIII"/>
    <property type="match status" value="1"/>
</dbReference>
<dbReference type="GO" id="GO:0006811">
    <property type="term" value="P:monoatomic ion transport"/>
    <property type="evidence" value="ECO:0007669"/>
    <property type="project" value="UniProtKB-KW"/>
</dbReference>
<evidence type="ECO:0000256" key="9">
    <source>
        <dbReference type="ARBA" id="ARBA00022989"/>
    </source>
</evidence>
<evidence type="ECO:0000256" key="8">
    <source>
        <dbReference type="ARBA" id="ARBA00022737"/>
    </source>
</evidence>
<dbReference type="InterPro" id="IPR008972">
    <property type="entry name" value="Cupredoxin"/>
</dbReference>
<evidence type="ECO:0000259" key="15">
    <source>
        <dbReference type="Pfam" id="PF07731"/>
    </source>
</evidence>
<dbReference type="PROSITE" id="PS00079">
    <property type="entry name" value="MULTICOPPER_OXIDASE1"/>
    <property type="match status" value="2"/>
</dbReference>
<dbReference type="GO" id="GO:0016491">
    <property type="term" value="F:oxidoreductase activity"/>
    <property type="evidence" value="ECO:0007669"/>
    <property type="project" value="UniProtKB-KW"/>
</dbReference>
<dbReference type="InterPro" id="IPR002355">
    <property type="entry name" value="Cu_oxidase_Cu_BS"/>
</dbReference>
<comment type="subcellular location">
    <subcellularLocation>
        <location evidence="2">Membrane</location>
        <topology evidence="2">Single-pass membrane protein</topology>
    </subcellularLocation>
</comment>
<dbReference type="AlphaFoldDB" id="A0A1W7RAF4"/>
<evidence type="ECO:0000256" key="4">
    <source>
        <dbReference type="ARBA" id="ARBA00022448"/>
    </source>
</evidence>
<protein>
    <submittedName>
        <fullName evidence="17">Hephaestin-like protein</fullName>
    </submittedName>
</protein>
<dbReference type="Pfam" id="PF07731">
    <property type="entry name" value="Cu-oxidase_2"/>
    <property type="match status" value="1"/>
</dbReference>
<evidence type="ECO:0000256" key="7">
    <source>
        <dbReference type="ARBA" id="ARBA00022729"/>
    </source>
</evidence>
<keyword evidence="9" id="KW-1133">Transmembrane helix</keyword>
<evidence type="ECO:0000256" key="10">
    <source>
        <dbReference type="ARBA" id="ARBA00023002"/>
    </source>
</evidence>
<reference evidence="17" key="1">
    <citation type="submission" date="2016-11" db="EMBL/GenBank/DDBJ databases">
        <title>Venom-gland transcriptomics and venom proteomics of the black-back scorpion (Hadrurus spadix) reveal detectability challenges and an unexplored realm of animal toxin diversity.</title>
        <authorList>
            <person name="Rokyta D.R."/>
            <person name="Ward M.J."/>
        </authorList>
    </citation>
    <scope>NUCLEOTIDE SEQUENCE</scope>
    <source>
        <tissue evidence="17">Venom gland</tissue>
    </source>
</reference>
<keyword evidence="14" id="KW-0325">Glycoprotein</keyword>
<dbReference type="GO" id="GO:0005507">
    <property type="term" value="F:copper ion binding"/>
    <property type="evidence" value="ECO:0007669"/>
    <property type="project" value="InterPro"/>
</dbReference>
<evidence type="ECO:0000256" key="5">
    <source>
        <dbReference type="ARBA" id="ARBA00022692"/>
    </source>
</evidence>
<evidence type="ECO:0000256" key="14">
    <source>
        <dbReference type="ARBA" id="ARBA00023180"/>
    </source>
</evidence>
<evidence type="ECO:0000256" key="11">
    <source>
        <dbReference type="ARBA" id="ARBA00023065"/>
    </source>
</evidence>
<keyword evidence="7" id="KW-0732">Signal</keyword>
<dbReference type="PANTHER" id="PTHR46806">
    <property type="entry name" value="F5/8 TYPE C DOMAIN-CONTAINING PROTEIN"/>
    <property type="match status" value="1"/>
</dbReference>
<keyword evidence="8" id="KW-0677">Repeat</keyword>
<evidence type="ECO:0000256" key="6">
    <source>
        <dbReference type="ARBA" id="ARBA00022723"/>
    </source>
</evidence>
<keyword evidence="10" id="KW-0560">Oxidoreductase</keyword>